<keyword evidence="2 6" id="KW-0862">Zinc</keyword>
<evidence type="ECO:0000256" key="5">
    <source>
        <dbReference type="ARBA" id="ARBA00023284"/>
    </source>
</evidence>
<proteinExistence type="inferred from homology"/>
<dbReference type="PANTHER" id="PTHR30111">
    <property type="entry name" value="33 KDA CHAPERONIN"/>
    <property type="match status" value="1"/>
</dbReference>
<comment type="PTM">
    <text evidence="6">Under oxidizing conditions two disulfide bonds are formed involving the reactive cysteines. Under reducing conditions zinc is bound to the reactive cysteines and the protein is inactive.</text>
</comment>
<dbReference type="SUPFAM" id="SSF118352">
    <property type="entry name" value="HSP33 redox switch-like"/>
    <property type="match status" value="1"/>
</dbReference>
<evidence type="ECO:0000313" key="7">
    <source>
        <dbReference type="EMBL" id="BBG29304.1"/>
    </source>
</evidence>
<sequence>MPARSLEPTMTKMFTDHLQRFLFDDTDVRGEIVSLEQTWRHVQDRHHYPDVIAMRLGELLSAAALLTATLKLDGIMTIEVRGAGPVTLLMAESSPGNGDLEQQLRGIARWDEDAELSQDMSLAELLGNGQIVITLDPRNGKRYQGIVALEQDTLAGCLEHYFMQSEQLPTRLWLAADGERSAGLLLQQLPQSDTQDADAWPRLSMLADTVTSEELLTLEAEPLLFRLFNEEQTRVFTPVPVAFGCTCSRERFAQALGRIDPDELRSIVEEQGQIDTHCHFCNTHYAFTAADVESLIESPEAPSPTVH</sequence>
<keyword evidence="5 6" id="KW-0676">Redox-active center</keyword>
<evidence type="ECO:0000256" key="2">
    <source>
        <dbReference type="ARBA" id="ARBA00022833"/>
    </source>
</evidence>
<dbReference type="GO" id="GO:0051082">
    <property type="term" value="F:unfolded protein binding"/>
    <property type="evidence" value="ECO:0007669"/>
    <property type="project" value="UniProtKB-UniRule"/>
</dbReference>
<dbReference type="Proteomes" id="UP000267342">
    <property type="component" value="Chromosome"/>
</dbReference>
<evidence type="ECO:0000256" key="4">
    <source>
        <dbReference type="ARBA" id="ARBA00023186"/>
    </source>
</evidence>
<dbReference type="InterPro" id="IPR016153">
    <property type="entry name" value="Heat_shock_Hsp33_N"/>
</dbReference>
<dbReference type="NCBIfam" id="NF001033">
    <property type="entry name" value="PRK00114.1"/>
    <property type="match status" value="1"/>
</dbReference>
<evidence type="ECO:0000256" key="1">
    <source>
        <dbReference type="ARBA" id="ARBA00022490"/>
    </source>
</evidence>
<dbReference type="InterPro" id="IPR023212">
    <property type="entry name" value="Hsp33_helix_hairpin_bin_dom_sf"/>
</dbReference>
<dbReference type="PIRSF" id="PIRSF005261">
    <property type="entry name" value="Heat_shock_Hsp33"/>
    <property type="match status" value="1"/>
</dbReference>
<dbReference type="SUPFAM" id="SSF64397">
    <property type="entry name" value="Hsp33 domain"/>
    <property type="match status" value="1"/>
</dbReference>
<dbReference type="GO" id="GO:0042026">
    <property type="term" value="P:protein refolding"/>
    <property type="evidence" value="ECO:0007669"/>
    <property type="project" value="TreeGrafter"/>
</dbReference>
<feature type="disulfide bond" description="Redox-active" evidence="6">
    <location>
        <begin position="278"/>
        <end position="281"/>
    </location>
</feature>
<comment type="subcellular location">
    <subcellularLocation>
        <location evidence="6">Cytoplasm</location>
    </subcellularLocation>
</comment>
<reference evidence="7 8" key="1">
    <citation type="submission" date="2018-09" db="EMBL/GenBank/DDBJ databases">
        <title>Zymobacter palmae IAM14233 (=T109) whole genome analysis.</title>
        <authorList>
            <person name="Yanase H."/>
        </authorList>
    </citation>
    <scope>NUCLEOTIDE SEQUENCE [LARGE SCALE GENOMIC DNA]</scope>
    <source>
        <strain evidence="7 8">IAM14233</strain>
    </source>
</reference>
<comment type="similarity">
    <text evidence="6">Belongs to the HSP33 family.</text>
</comment>
<keyword evidence="8" id="KW-1185">Reference proteome</keyword>
<dbReference type="KEGG" id="zpl:ZBT109_0516"/>
<accession>A0A348HCF2</accession>
<dbReference type="InterPro" id="IPR000397">
    <property type="entry name" value="Heat_shock_Hsp33"/>
</dbReference>
<dbReference type="EMBL" id="AP018933">
    <property type="protein sequence ID" value="BBG29304.1"/>
    <property type="molecule type" value="Genomic_DNA"/>
</dbReference>
<dbReference type="GO" id="GO:0044183">
    <property type="term" value="F:protein folding chaperone"/>
    <property type="evidence" value="ECO:0007669"/>
    <property type="project" value="TreeGrafter"/>
</dbReference>
<dbReference type="InterPro" id="IPR016154">
    <property type="entry name" value="Heat_shock_Hsp33_C"/>
</dbReference>
<protein>
    <recommendedName>
        <fullName evidence="6">33 kDa chaperonin</fullName>
    </recommendedName>
    <alternativeName>
        <fullName evidence="6">Heat shock protein 33 homolog</fullName>
        <shortName evidence="6">HSP33</shortName>
    </alternativeName>
</protein>
<gene>
    <name evidence="6" type="primary">hslO</name>
    <name evidence="7" type="ORF">ZBT109_0516</name>
</gene>
<dbReference type="Gene3D" id="3.90.1280.10">
    <property type="entry name" value="HSP33 redox switch-like"/>
    <property type="match status" value="1"/>
</dbReference>
<keyword evidence="4 6" id="KW-0143">Chaperone</keyword>
<dbReference type="PANTHER" id="PTHR30111:SF1">
    <property type="entry name" value="33 KDA CHAPERONIN"/>
    <property type="match status" value="1"/>
</dbReference>
<dbReference type="GO" id="GO:0005737">
    <property type="term" value="C:cytoplasm"/>
    <property type="evidence" value="ECO:0007669"/>
    <property type="project" value="UniProtKB-SubCell"/>
</dbReference>
<dbReference type="Gene3D" id="3.55.30.10">
    <property type="entry name" value="Hsp33 domain"/>
    <property type="match status" value="1"/>
</dbReference>
<dbReference type="Gene3D" id="1.10.287.480">
    <property type="entry name" value="helix hairpin bin"/>
    <property type="match status" value="1"/>
</dbReference>
<evidence type="ECO:0000256" key="3">
    <source>
        <dbReference type="ARBA" id="ARBA00023157"/>
    </source>
</evidence>
<organism evidence="7 8">
    <name type="scientific">Zymobacter palmae</name>
    <dbReference type="NCBI Taxonomy" id="33074"/>
    <lineage>
        <taxon>Bacteria</taxon>
        <taxon>Pseudomonadati</taxon>
        <taxon>Pseudomonadota</taxon>
        <taxon>Gammaproteobacteria</taxon>
        <taxon>Oceanospirillales</taxon>
        <taxon>Halomonadaceae</taxon>
        <taxon>Zymobacter group</taxon>
        <taxon>Zymobacter</taxon>
    </lineage>
</organism>
<evidence type="ECO:0000313" key="8">
    <source>
        <dbReference type="Proteomes" id="UP000267342"/>
    </source>
</evidence>
<dbReference type="AlphaFoldDB" id="A0A348HCF2"/>
<dbReference type="HAMAP" id="MF_00117">
    <property type="entry name" value="HslO"/>
    <property type="match status" value="1"/>
</dbReference>
<name>A0A348HCF2_9GAMM</name>
<feature type="disulfide bond" description="Redox-active" evidence="6">
    <location>
        <begin position="245"/>
        <end position="247"/>
    </location>
</feature>
<keyword evidence="1 6" id="KW-0963">Cytoplasm</keyword>
<keyword evidence="3 6" id="KW-1015">Disulfide bond</keyword>
<comment type="function">
    <text evidence="6">Redox regulated molecular chaperone. Protects both thermally unfolding and oxidatively damaged proteins from irreversible aggregation. Plays an important role in the bacterial defense system toward oxidative stress.</text>
</comment>
<dbReference type="Pfam" id="PF01430">
    <property type="entry name" value="HSP33"/>
    <property type="match status" value="1"/>
</dbReference>
<dbReference type="CDD" id="cd00498">
    <property type="entry name" value="Hsp33"/>
    <property type="match status" value="1"/>
</dbReference>
<dbReference type="STRING" id="1123510.GCA_000620025_01478"/>
<evidence type="ECO:0000256" key="6">
    <source>
        <dbReference type="HAMAP-Rule" id="MF_00117"/>
    </source>
</evidence>